<evidence type="ECO:0000313" key="2">
    <source>
        <dbReference type="WBParaSite" id="Gr19_v10_g15343.t1"/>
    </source>
</evidence>
<reference evidence="2" key="1">
    <citation type="submission" date="2022-11" db="UniProtKB">
        <authorList>
            <consortium name="WormBaseParasite"/>
        </authorList>
    </citation>
    <scope>IDENTIFICATION</scope>
</reference>
<dbReference type="WBParaSite" id="Gr19_v10_g15343.t1">
    <property type="protein sequence ID" value="Gr19_v10_g15343.t1"/>
    <property type="gene ID" value="Gr19_v10_g15343"/>
</dbReference>
<sequence>MSDNPKNAEKQLKAIFICDDLLFEVFKFCGPFVLGLKVAHLSDRFDFLVDAHFKSMEWTLGQLEVRRATEGNGAEIVKRFGEEVERLLPIPQKALPDKVIGFGVLEIRYIDQNVIKFLQNIRRLFDSKGTYLYIGTDEDENRSWEIIWHRIWPLIKDNIYGLDLYTFQLDGWRQFSPTVLNDCPKLRLIHCDTIFPAFPADDSAGASSEQALAKWLCTPRGDGIPKVHFSNRPIRSISSSVCIIWFGVIVPFELKNILTGERLELRYIKQQFGEDYYLRLVCCPVGRDEAKWAEWETGAAARNWRQWNCICIAFKDWDIGDGLLDANESPENE</sequence>
<dbReference type="AlphaFoldDB" id="A0A914HAN0"/>
<protein>
    <submittedName>
        <fullName evidence="2">Uncharacterized protein</fullName>
    </submittedName>
</protein>
<name>A0A914HAN0_GLORO</name>
<accession>A0A914HAN0</accession>
<organism evidence="1 2">
    <name type="scientific">Globodera rostochiensis</name>
    <name type="common">Golden nematode worm</name>
    <name type="synonym">Heterodera rostochiensis</name>
    <dbReference type="NCBI Taxonomy" id="31243"/>
    <lineage>
        <taxon>Eukaryota</taxon>
        <taxon>Metazoa</taxon>
        <taxon>Ecdysozoa</taxon>
        <taxon>Nematoda</taxon>
        <taxon>Chromadorea</taxon>
        <taxon>Rhabditida</taxon>
        <taxon>Tylenchina</taxon>
        <taxon>Tylenchomorpha</taxon>
        <taxon>Tylenchoidea</taxon>
        <taxon>Heteroderidae</taxon>
        <taxon>Heteroderinae</taxon>
        <taxon>Globodera</taxon>
    </lineage>
</organism>
<proteinExistence type="predicted"/>
<evidence type="ECO:0000313" key="1">
    <source>
        <dbReference type="Proteomes" id="UP000887572"/>
    </source>
</evidence>
<keyword evidence="1" id="KW-1185">Reference proteome</keyword>
<dbReference type="Proteomes" id="UP000887572">
    <property type="component" value="Unplaced"/>
</dbReference>